<dbReference type="GO" id="GO:0050660">
    <property type="term" value="F:flavin adenine dinucleotide binding"/>
    <property type="evidence" value="ECO:0007669"/>
    <property type="project" value="InterPro"/>
</dbReference>
<dbReference type="EMBL" id="KZ613967">
    <property type="protein sequence ID" value="PMD30340.1"/>
    <property type="molecule type" value="Genomic_DNA"/>
</dbReference>
<dbReference type="InterPro" id="IPR016169">
    <property type="entry name" value="FAD-bd_PCMH_sub2"/>
</dbReference>
<reference evidence="7 8" key="1">
    <citation type="submission" date="2016-04" db="EMBL/GenBank/DDBJ databases">
        <title>A degradative enzymes factory behind the ericoid mycorrhizal symbiosis.</title>
        <authorList>
            <consortium name="DOE Joint Genome Institute"/>
            <person name="Martino E."/>
            <person name="Morin E."/>
            <person name="Grelet G."/>
            <person name="Kuo A."/>
            <person name="Kohler A."/>
            <person name="Daghino S."/>
            <person name="Barry K."/>
            <person name="Choi C."/>
            <person name="Cichocki N."/>
            <person name="Clum A."/>
            <person name="Copeland A."/>
            <person name="Hainaut M."/>
            <person name="Haridas S."/>
            <person name="Labutti K."/>
            <person name="Lindquist E."/>
            <person name="Lipzen A."/>
            <person name="Khouja H.-R."/>
            <person name="Murat C."/>
            <person name="Ohm R."/>
            <person name="Olson A."/>
            <person name="Spatafora J."/>
            <person name="Veneault-Fourrey C."/>
            <person name="Henrissat B."/>
            <person name="Grigoriev I."/>
            <person name="Martin F."/>
            <person name="Perotto S."/>
        </authorList>
    </citation>
    <scope>NUCLEOTIDE SEQUENCE [LARGE SCALE GENOMIC DNA]</scope>
    <source>
        <strain evidence="7 8">F</strain>
    </source>
</reference>
<evidence type="ECO:0000256" key="4">
    <source>
        <dbReference type="ARBA" id="ARBA00022827"/>
    </source>
</evidence>
<dbReference type="SUPFAM" id="SSF56176">
    <property type="entry name" value="FAD-binding/transporter-associated domain-like"/>
    <property type="match status" value="1"/>
</dbReference>
<proteinExistence type="inferred from homology"/>
<dbReference type="AlphaFoldDB" id="A0A2J6QVQ8"/>
<comment type="cofactor">
    <cofactor evidence="1">
        <name>FAD</name>
        <dbReference type="ChEBI" id="CHEBI:57692"/>
    </cofactor>
</comment>
<organism evidence="7 8">
    <name type="scientific">Hyaloscypha variabilis (strain UAMH 11265 / GT02V1 / F)</name>
    <name type="common">Meliniomyces variabilis</name>
    <dbReference type="NCBI Taxonomy" id="1149755"/>
    <lineage>
        <taxon>Eukaryota</taxon>
        <taxon>Fungi</taxon>
        <taxon>Dikarya</taxon>
        <taxon>Ascomycota</taxon>
        <taxon>Pezizomycotina</taxon>
        <taxon>Leotiomycetes</taxon>
        <taxon>Helotiales</taxon>
        <taxon>Hyaloscyphaceae</taxon>
        <taxon>Hyaloscypha</taxon>
        <taxon>Hyaloscypha variabilis</taxon>
    </lineage>
</organism>
<evidence type="ECO:0000256" key="5">
    <source>
        <dbReference type="ARBA" id="ARBA00023002"/>
    </source>
</evidence>
<dbReference type="PANTHER" id="PTHR42973">
    <property type="entry name" value="BINDING OXIDOREDUCTASE, PUTATIVE (AFU_ORTHOLOGUE AFUA_1G17690)-RELATED"/>
    <property type="match status" value="1"/>
</dbReference>
<accession>A0A2J6QVQ8</accession>
<feature type="domain" description="FAD linked oxidase N-terminal" evidence="6">
    <location>
        <begin position="39"/>
        <end position="180"/>
    </location>
</feature>
<dbReference type="InterPro" id="IPR050416">
    <property type="entry name" value="FAD-linked_Oxidoreductase"/>
</dbReference>
<keyword evidence="4" id="KW-0274">FAD</keyword>
<gene>
    <name evidence="7" type="ORF">L207DRAFT_537911</name>
</gene>
<evidence type="ECO:0000313" key="7">
    <source>
        <dbReference type="EMBL" id="PMD30340.1"/>
    </source>
</evidence>
<evidence type="ECO:0000313" key="8">
    <source>
        <dbReference type="Proteomes" id="UP000235786"/>
    </source>
</evidence>
<name>A0A2J6QVQ8_HYAVF</name>
<sequence>MAAIQGITGAQFTPESKDWADHKYQYALSSFVSDNRINPALIVYPKDKDEISLTIKYAKAQKLAIAIRTGRHQYCGASSTIAPNIQIDLPTTFKTPDDMKYFENGNEAFVRTSVSHPLHEFADFLGKHSAFVPHGQCINVHLGGHIQTGGYGQMIRTFGLLGDQVLSLEIIDHEGTIKELTKESDPELFHAILGVYRDQDYQGSRGVKSLFWYKPEKLKELLDILVEMADDENFPGNYDYCVSALSENFPVLDLFGRNLDEKMKSAHPEIYGKDGIPFYPRCIVVYAQWVPFSTADVCDIDWFNRITKRSLFDLPVKEKAMSILAKDWLFENTRKFEHPYVKSTHVTNSRTLGVDGWAEWVTGRIDAIVIPEPNKCFLSSQIQVLGGINSRFAKNANNGTAYSWRDSTVVIALDCFYEEGHKSTANDWHQVNEEEGYQHVDP</sequence>
<dbReference type="InterPro" id="IPR036318">
    <property type="entry name" value="FAD-bd_PCMH-like_sf"/>
</dbReference>
<evidence type="ECO:0000256" key="3">
    <source>
        <dbReference type="ARBA" id="ARBA00022630"/>
    </source>
</evidence>
<keyword evidence="5" id="KW-0560">Oxidoreductase</keyword>
<keyword evidence="3" id="KW-0285">Flavoprotein</keyword>
<evidence type="ECO:0000256" key="2">
    <source>
        <dbReference type="ARBA" id="ARBA00005466"/>
    </source>
</evidence>
<dbReference type="InterPro" id="IPR006094">
    <property type="entry name" value="Oxid_FAD_bind_N"/>
</dbReference>
<evidence type="ECO:0000259" key="6">
    <source>
        <dbReference type="Pfam" id="PF01565"/>
    </source>
</evidence>
<dbReference type="Pfam" id="PF01565">
    <property type="entry name" value="FAD_binding_4"/>
    <property type="match status" value="1"/>
</dbReference>
<comment type="similarity">
    <text evidence="2">Belongs to the oxygen-dependent FAD-linked oxidoreductase family.</text>
</comment>
<dbReference type="Proteomes" id="UP000235786">
    <property type="component" value="Unassembled WGS sequence"/>
</dbReference>
<evidence type="ECO:0000256" key="1">
    <source>
        <dbReference type="ARBA" id="ARBA00001974"/>
    </source>
</evidence>
<dbReference type="Gene3D" id="3.30.465.10">
    <property type="match status" value="1"/>
</dbReference>
<dbReference type="STRING" id="1149755.A0A2J6QVQ8"/>
<dbReference type="PANTHER" id="PTHR42973:SF39">
    <property type="entry name" value="FAD-BINDING PCMH-TYPE DOMAIN-CONTAINING PROTEIN"/>
    <property type="match status" value="1"/>
</dbReference>
<keyword evidence="8" id="KW-1185">Reference proteome</keyword>
<protein>
    <submittedName>
        <fullName evidence="7">FAD-binding domain-containing protein</fullName>
    </submittedName>
</protein>
<dbReference type="OrthoDB" id="415825at2759"/>
<dbReference type="GO" id="GO:0016491">
    <property type="term" value="F:oxidoreductase activity"/>
    <property type="evidence" value="ECO:0007669"/>
    <property type="project" value="UniProtKB-KW"/>
</dbReference>